<evidence type="ECO:0000313" key="11">
    <source>
        <dbReference type="Proteomes" id="UP000198508"/>
    </source>
</evidence>
<dbReference type="Pfam" id="PF13614">
    <property type="entry name" value="AAA_31"/>
    <property type="match status" value="1"/>
</dbReference>
<comment type="similarity">
    <text evidence="1">Belongs to the CpsD/CapB family.</text>
</comment>
<evidence type="ECO:0000256" key="1">
    <source>
        <dbReference type="ARBA" id="ARBA00007316"/>
    </source>
</evidence>
<evidence type="ECO:0000256" key="3">
    <source>
        <dbReference type="ARBA" id="ARBA00022679"/>
    </source>
</evidence>
<dbReference type="InterPro" id="IPR027417">
    <property type="entry name" value="P-loop_NTPase"/>
</dbReference>
<dbReference type="EMBL" id="FOIM01000009">
    <property type="protein sequence ID" value="SET58555.1"/>
    <property type="molecule type" value="Genomic_DNA"/>
</dbReference>
<reference evidence="11" key="1">
    <citation type="submission" date="2016-10" db="EMBL/GenBank/DDBJ databases">
        <authorList>
            <person name="Varghese N."/>
            <person name="Submissions S."/>
        </authorList>
    </citation>
    <scope>NUCLEOTIDE SEQUENCE [LARGE SCALE GENOMIC DNA]</scope>
    <source>
        <strain evidence="11">NLAE-zl-G277</strain>
    </source>
</reference>
<gene>
    <name evidence="10" type="ORF">SAMN05216313_10916</name>
</gene>
<dbReference type="RefSeq" id="WP_092363039.1">
    <property type="nucleotide sequence ID" value="NZ_FOIM01000009.1"/>
</dbReference>
<dbReference type="Gene3D" id="3.40.50.300">
    <property type="entry name" value="P-loop containing nucleotide triphosphate hydrolases"/>
    <property type="match status" value="1"/>
</dbReference>
<feature type="domain" description="AAA" evidence="9">
    <location>
        <begin position="48"/>
        <end position="161"/>
    </location>
</feature>
<dbReference type="GO" id="GO:0004715">
    <property type="term" value="F:non-membrane spanning protein tyrosine kinase activity"/>
    <property type="evidence" value="ECO:0007669"/>
    <property type="project" value="UniProtKB-EC"/>
</dbReference>
<dbReference type="InterPro" id="IPR025669">
    <property type="entry name" value="AAA_dom"/>
</dbReference>
<dbReference type="GO" id="GO:0005524">
    <property type="term" value="F:ATP binding"/>
    <property type="evidence" value="ECO:0007669"/>
    <property type="project" value="UniProtKB-KW"/>
</dbReference>
<evidence type="ECO:0000256" key="2">
    <source>
        <dbReference type="ARBA" id="ARBA00011903"/>
    </source>
</evidence>
<keyword evidence="7" id="KW-0829">Tyrosine-protein kinase</keyword>
<evidence type="ECO:0000256" key="5">
    <source>
        <dbReference type="ARBA" id="ARBA00022777"/>
    </source>
</evidence>
<dbReference type="Proteomes" id="UP000198508">
    <property type="component" value="Unassembled WGS sequence"/>
</dbReference>
<dbReference type="STRING" id="460384.SAMN05216313_10916"/>
<dbReference type="SUPFAM" id="SSF52540">
    <property type="entry name" value="P-loop containing nucleoside triphosphate hydrolases"/>
    <property type="match status" value="1"/>
</dbReference>
<dbReference type="NCBIfam" id="TIGR01007">
    <property type="entry name" value="eps_fam"/>
    <property type="match status" value="1"/>
</dbReference>
<dbReference type="AlphaFoldDB" id="A0A1I0FJT7"/>
<evidence type="ECO:0000256" key="6">
    <source>
        <dbReference type="ARBA" id="ARBA00022840"/>
    </source>
</evidence>
<dbReference type="CDD" id="cd05387">
    <property type="entry name" value="BY-kinase"/>
    <property type="match status" value="1"/>
</dbReference>
<keyword evidence="5" id="KW-0418">Kinase</keyword>
<name>A0A1I0FJT7_9FIRM</name>
<evidence type="ECO:0000256" key="8">
    <source>
        <dbReference type="ARBA" id="ARBA00051245"/>
    </source>
</evidence>
<organism evidence="10 11">
    <name type="scientific">Enterocloster lavalensis</name>
    <dbReference type="NCBI Taxonomy" id="460384"/>
    <lineage>
        <taxon>Bacteria</taxon>
        <taxon>Bacillati</taxon>
        <taxon>Bacillota</taxon>
        <taxon>Clostridia</taxon>
        <taxon>Lachnospirales</taxon>
        <taxon>Lachnospiraceae</taxon>
        <taxon>Enterocloster</taxon>
    </lineage>
</organism>
<protein>
    <recommendedName>
        <fullName evidence="2">non-specific protein-tyrosine kinase</fullName>
        <ecNumber evidence="2">2.7.10.2</ecNumber>
    </recommendedName>
</protein>
<dbReference type="InterPro" id="IPR005702">
    <property type="entry name" value="Wzc-like_C"/>
</dbReference>
<dbReference type="GO" id="GO:0005886">
    <property type="term" value="C:plasma membrane"/>
    <property type="evidence" value="ECO:0007669"/>
    <property type="project" value="TreeGrafter"/>
</dbReference>
<sequence>MRQTVALNRSMKDDYHYNEAIKTLRTNIQFCGSGIRVIMMTSALPDEGKSDMAFALASSLAQIGKRVLLIDADIRKSVLVSRYQLEDEVCGLSQYLSGQKPLEEIRYATSVENLHMVFSGPYSPNPAELLEEELFGALIRQMRQEYDYLIIDTPPMGNLIDGAIVGRQCDGAVMVVESGAVSYRLEQRVKNQLEKSGCRILGVVLNKIDPEYNSYGYYTRYGKYGKYSRYEKYAKNDKSEITEG</sequence>
<dbReference type="InterPro" id="IPR050445">
    <property type="entry name" value="Bact_polysacc_biosynth/exp"/>
</dbReference>
<evidence type="ECO:0000313" key="10">
    <source>
        <dbReference type="EMBL" id="SET58555.1"/>
    </source>
</evidence>
<dbReference type="PANTHER" id="PTHR32309:SF13">
    <property type="entry name" value="FERRIC ENTEROBACTIN TRANSPORT PROTEIN FEPE"/>
    <property type="match status" value="1"/>
</dbReference>
<keyword evidence="6" id="KW-0067">ATP-binding</keyword>
<evidence type="ECO:0000256" key="4">
    <source>
        <dbReference type="ARBA" id="ARBA00022741"/>
    </source>
</evidence>
<dbReference type="PANTHER" id="PTHR32309">
    <property type="entry name" value="TYROSINE-PROTEIN KINASE"/>
    <property type="match status" value="1"/>
</dbReference>
<evidence type="ECO:0000256" key="7">
    <source>
        <dbReference type="ARBA" id="ARBA00023137"/>
    </source>
</evidence>
<evidence type="ECO:0000259" key="9">
    <source>
        <dbReference type="Pfam" id="PF13614"/>
    </source>
</evidence>
<keyword evidence="11" id="KW-1185">Reference proteome</keyword>
<dbReference type="EC" id="2.7.10.2" evidence="2"/>
<accession>A0A1I0FJT7</accession>
<comment type="catalytic activity">
    <reaction evidence="8">
        <text>L-tyrosyl-[protein] + ATP = O-phospho-L-tyrosyl-[protein] + ADP + H(+)</text>
        <dbReference type="Rhea" id="RHEA:10596"/>
        <dbReference type="Rhea" id="RHEA-COMP:10136"/>
        <dbReference type="Rhea" id="RHEA-COMP:20101"/>
        <dbReference type="ChEBI" id="CHEBI:15378"/>
        <dbReference type="ChEBI" id="CHEBI:30616"/>
        <dbReference type="ChEBI" id="CHEBI:46858"/>
        <dbReference type="ChEBI" id="CHEBI:61978"/>
        <dbReference type="ChEBI" id="CHEBI:456216"/>
        <dbReference type="EC" id="2.7.10.2"/>
    </reaction>
</comment>
<keyword evidence="3" id="KW-0808">Transferase</keyword>
<keyword evidence="4" id="KW-0547">Nucleotide-binding</keyword>
<proteinExistence type="inferred from homology"/>